<protein>
    <submittedName>
        <fullName evidence="1">Uncharacterized protein</fullName>
    </submittedName>
</protein>
<dbReference type="EMBL" id="CAKOGP040000546">
    <property type="protein sequence ID" value="CAJ1936095.1"/>
    <property type="molecule type" value="Genomic_DNA"/>
</dbReference>
<evidence type="ECO:0000313" key="1">
    <source>
        <dbReference type="EMBL" id="CAJ1936095.1"/>
    </source>
</evidence>
<name>A0AAD2FGA0_9STRA</name>
<keyword evidence="2" id="KW-1185">Reference proteome</keyword>
<sequence length="248" mass="27528">MDIALAVLMQILLHIFRKKILIIMSLKIVIEQNNRTITCLKDQDFSSALESSSEALRLYHSALVHSSEEDECPPPSMTAHTDSDYLDQCLLQSEVVDDETEAKAHQPFIYRSAIPLPPSIITDSAAMVAPILIFNIALAYHLRADDDDGTTPGHQISLKGLHKARCLYEKAYEAHGIDQNVLFQFVILNNIAIIDQRMGNYAMMQSCFEHLTSLFMLLVDQGCSVRLRHIVGFLSNLSSAAQPASAAA</sequence>
<gene>
    <name evidence="1" type="ORF">CYCCA115_LOCUS5035</name>
</gene>
<evidence type="ECO:0000313" key="2">
    <source>
        <dbReference type="Proteomes" id="UP001295423"/>
    </source>
</evidence>
<comment type="caution">
    <text evidence="1">The sequence shown here is derived from an EMBL/GenBank/DDBJ whole genome shotgun (WGS) entry which is preliminary data.</text>
</comment>
<reference evidence="1" key="1">
    <citation type="submission" date="2023-08" db="EMBL/GenBank/DDBJ databases">
        <authorList>
            <person name="Audoor S."/>
            <person name="Bilcke G."/>
        </authorList>
    </citation>
    <scope>NUCLEOTIDE SEQUENCE</scope>
</reference>
<proteinExistence type="predicted"/>
<organism evidence="1 2">
    <name type="scientific">Cylindrotheca closterium</name>
    <dbReference type="NCBI Taxonomy" id="2856"/>
    <lineage>
        <taxon>Eukaryota</taxon>
        <taxon>Sar</taxon>
        <taxon>Stramenopiles</taxon>
        <taxon>Ochrophyta</taxon>
        <taxon>Bacillariophyta</taxon>
        <taxon>Bacillariophyceae</taxon>
        <taxon>Bacillariophycidae</taxon>
        <taxon>Bacillariales</taxon>
        <taxon>Bacillariaceae</taxon>
        <taxon>Cylindrotheca</taxon>
    </lineage>
</organism>
<dbReference type="Proteomes" id="UP001295423">
    <property type="component" value="Unassembled WGS sequence"/>
</dbReference>
<dbReference type="AlphaFoldDB" id="A0AAD2FGA0"/>
<accession>A0AAD2FGA0</accession>